<dbReference type="AlphaFoldDB" id="A0A368N7P6"/>
<keyword evidence="3" id="KW-1185">Reference proteome</keyword>
<accession>A0A368N7P6</accession>
<dbReference type="Proteomes" id="UP000252558">
    <property type="component" value="Unassembled WGS sequence"/>
</dbReference>
<dbReference type="Pfam" id="PF14412">
    <property type="entry name" value="AHH"/>
    <property type="match status" value="1"/>
</dbReference>
<organism evidence="2 3">
    <name type="scientific">Corallincola holothuriorum</name>
    <dbReference type="NCBI Taxonomy" id="2282215"/>
    <lineage>
        <taxon>Bacteria</taxon>
        <taxon>Pseudomonadati</taxon>
        <taxon>Pseudomonadota</taxon>
        <taxon>Gammaproteobacteria</taxon>
        <taxon>Alteromonadales</taxon>
        <taxon>Psychromonadaceae</taxon>
        <taxon>Corallincola</taxon>
    </lineage>
</organism>
<dbReference type="EMBL" id="QPID01000009">
    <property type="protein sequence ID" value="RCU45621.1"/>
    <property type="molecule type" value="Genomic_DNA"/>
</dbReference>
<name>A0A368N7P6_9GAMM</name>
<evidence type="ECO:0000313" key="2">
    <source>
        <dbReference type="EMBL" id="RCU45621.1"/>
    </source>
</evidence>
<evidence type="ECO:0000256" key="1">
    <source>
        <dbReference type="SAM" id="MobiDB-lite"/>
    </source>
</evidence>
<feature type="region of interest" description="Disordered" evidence="1">
    <location>
        <begin position="42"/>
        <end position="62"/>
    </location>
</feature>
<dbReference type="InterPro" id="IPR032871">
    <property type="entry name" value="AHH_dom_containing"/>
</dbReference>
<evidence type="ECO:0000313" key="3">
    <source>
        <dbReference type="Proteomes" id="UP000252558"/>
    </source>
</evidence>
<protein>
    <submittedName>
        <fullName evidence="2">Uncharacterized protein</fullName>
    </submittedName>
</protein>
<comment type="caution">
    <text evidence="2">The sequence shown here is derived from an EMBL/GenBank/DDBJ whole genome shotgun (WGS) entry which is preliminary data.</text>
</comment>
<reference evidence="2 3" key="1">
    <citation type="submission" date="2018-07" db="EMBL/GenBank/DDBJ databases">
        <title>Corallincola holothuriorum sp. nov., a new facultative anaerobe isolated from sea cucumber Apostichopus japonicus.</title>
        <authorList>
            <person name="Xia H."/>
        </authorList>
    </citation>
    <scope>NUCLEOTIDE SEQUENCE [LARGE SCALE GENOMIC DNA]</scope>
    <source>
        <strain evidence="2 3">C4</strain>
    </source>
</reference>
<sequence length="160" mass="18285">MHAARLYNKIASKTVLYGLRSLSLYQHDRKFMKGESDYLSEKHKPNRLSSHMKATGKSRPPGVAAHAIVSGGHMEARQARKILAQWKIRIDDPDNGVFLPRNSKYMPHPELSEAPNHAKIHTEVYYVNVTRMIGAAQSEEDCRVFLRVIADQLQKGRFKF</sequence>
<proteinExistence type="predicted"/>
<gene>
    <name evidence="2" type="ORF">DU002_14240</name>
</gene>